<dbReference type="PANTHER" id="PTHR47234">
    <property type="match status" value="1"/>
</dbReference>
<sequence>MYTSSKLAKAVRLAMIGGAFASAATAVPAYAADEEEVERIEVTGSRIKRTDLENASPVSVITADDIMKQGVTNVSDVLQQMSASAGSGLTPAINNGGGGKASVDLRGLGTERTLVLVNGRRMVNSGTGADASVDLNTIPIAMVKRIEVLKDGASAVYGSDAIAGVVNVILKDDFEGAEISAQHGATTKGDGEEYDLSLTLGGANDKGNFVMNLGYYKRKAVGQANRGFSDCPIAEEDESSPDNAKFCAGSWYSIGGHGYLGNPNDPDFFENVQFEPGGNPANATGGQYHDWVNSGDNTDRYNYAAASYLSTPAERYTINTISEYEIAEDIRVFGEGMYTKRESDQQMAPQPIGAWFIPAYDSEGNLNPANDIVDENGNPLDVTLWRRMADVGPRKFRQDISTFRVVGGFEGDFDWADRSFSWQTYYQYGRNDATDISANYVNMYRVEQSSNPDVCSGSTADAGFDPASDVPCINYTGADALSSADADYIRYTDQATGFNEQNVWGASIGGDAFELPAGTLGFSFGFEHRDEEGGNQPDALTVSGQGAGNATQPTRGGYTVDEVYLETIIPLLSDMTAVKQLDLEAAVRYSDYNTYGDDTNYKLGLTWQVMDGLMFRSVKSTSFRAPSVDELYSGQSDSYLDHNDPCSDYTSLDPSSVIYQNCLAHLGGNDFTQQNDQTRAIVGGNQELEAETADTLTLGVVYESEFLEGFSATVDYYDIEIDDAISTRGVNDVINDCYSTAGAILGEGNCANVGRDQTGALDGVAVINENLQKIETKGYDIAMRYQTQVSNLDLGFTWEGTYVDEYVIDGNHDEGQIFANAGGIPEFKWTLGTDLSGDDWSLNWQMRFIKGMKDETIDEATPDPVSGLTGWEHALGKETDDIFYHDVAGTYFVTDSITLIAGIDNLLDEEPEYYTNYNDANTDPYTYDVLGRRYYIRAVAKF</sequence>
<evidence type="ECO:0000313" key="14">
    <source>
        <dbReference type="Proteomes" id="UP000292544"/>
    </source>
</evidence>
<keyword evidence="6 8" id="KW-0472">Membrane</keyword>
<reference evidence="14" key="1">
    <citation type="submission" date="2019-02" db="EMBL/GenBank/DDBJ databases">
        <title>Draft genome sequence of Muricauda sp. 176CP4-71.</title>
        <authorList>
            <person name="Park J.-S."/>
        </authorList>
    </citation>
    <scope>NUCLEOTIDE SEQUENCE [LARGE SCALE GENOMIC DNA]</scope>
    <source>
        <strain evidence="14">176GS2-150</strain>
    </source>
</reference>
<feature type="signal peptide" evidence="10">
    <location>
        <begin position="1"/>
        <end position="31"/>
    </location>
</feature>
<evidence type="ECO:0000256" key="9">
    <source>
        <dbReference type="RuleBase" id="RU003357"/>
    </source>
</evidence>
<evidence type="ECO:0000256" key="4">
    <source>
        <dbReference type="ARBA" id="ARBA00022692"/>
    </source>
</evidence>
<evidence type="ECO:0000256" key="2">
    <source>
        <dbReference type="ARBA" id="ARBA00022448"/>
    </source>
</evidence>
<keyword evidence="3 8" id="KW-1134">Transmembrane beta strand</keyword>
<dbReference type="Gene3D" id="2.170.130.10">
    <property type="entry name" value="TonB-dependent receptor, plug domain"/>
    <property type="match status" value="1"/>
</dbReference>
<evidence type="ECO:0000256" key="6">
    <source>
        <dbReference type="ARBA" id="ARBA00023136"/>
    </source>
</evidence>
<dbReference type="EMBL" id="SHLY01000001">
    <property type="protein sequence ID" value="TAA47692.1"/>
    <property type="molecule type" value="Genomic_DNA"/>
</dbReference>
<evidence type="ECO:0000256" key="8">
    <source>
        <dbReference type="PROSITE-ProRule" id="PRU01360"/>
    </source>
</evidence>
<evidence type="ECO:0000256" key="7">
    <source>
        <dbReference type="ARBA" id="ARBA00023237"/>
    </source>
</evidence>
<dbReference type="InterPro" id="IPR012910">
    <property type="entry name" value="Plug_dom"/>
</dbReference>
<dbReference type="Gene3D" id="2.40.170.20">
    <property type="entry name" value="TonB-dependent receptor, beta-barrel domain"/>
    <property type="match status" value="1"/>
</dbReference>
<gene>
    <name evidence="13" type="ORF">EXY25_00110</name>
</gene>
<evidence type="ECO:0000256" key="5">
    <source>
        <dbReference type="ARBA" id="ARBA00023077"/>
    </source>
</evidence>
<dbReference type="SUPFAM" id="SSF56935">
    <property type="entry name" value="Porins"/>
    <property type="match status" value="1"/>
</dbReference>
<evidence type="ECO:0000256" key="1">
    <source>
        <dbReference type="ARBA" id="ARBA00004571"/>
    </source>
</evidence>
<name>A0ABY1WT39_9GAMM</name>
<accession>A0ABY1WT39</accession>
<evidence type="ECO:0000259" key="11">
    <source>
        <dbReference type="Pfam" id="PF00593"/>
    </source>
</evidence>
<dbReference type="PROSITE" id="PS52016">
    <property type="entry name" value="TONB_DEPENDENT_REC_3"/>
    <property type="match status" value="1"/>
</dbReference>
<feature type="domain" description="TonB-dependent receptor plug" evidence="12">
    <location>
        <begin position="53"/>
        <end position="165"/>
    </location>
</feature>
<feature type="domain" description="TonB-dependent receptor-like beta-barrel" evidence="11">
    <location>
        <begin position="397"/>
        <end position="906"/>
    </location>
</feature>
<evidence type="ECO:0000256" key="3">
    <source>
        <dbReference type="ARBA" id="ARBA00022452"/>
    </source>
</evidence>
<keyword evidence="13" id="KW-0675">Receptor</keyword>
<comment type="caution">
    <text evidence="13">The sequence shown here is derived from an EMBL/GenBank/DDBJ whole genome shotgun (WGS) entry which is preliminary data.</text>
</comment>
<keyword evidence="7 8" id="KW-0998">Cell outer membrane</keyword>
<dbReference type="Proteomes" id="UP000292544">
    <property type="component" value="Unassembled WGS sequence"/>
</dbReference>
<dbReference type="PANTHER" id="PTHR47234:SF2">
    <property type="entry name" value="TONB-DEPENDENT RECEPTOR"/>
    <property type="match status" value="1"/>
</dbReference>
<keyword evidence="14" id="KW-1185">Reference proteome</keyword>
<keyword evidence="4 8" id="KW-0812">Transmembrane</keyword>
<keyword evidence="5 9" id="KW-0798">TonB box</keyword>
<dbReference type="CDD" id="cd01347">
    <property type="entry name" value="ligand_gated_channel"/>
    <property type="match status" value="1"/>
</dbReference>
<dbReference type="Pfam" id="PF00593">
    <property type="entry name" value="TonB_dep_Rec_b-barrel"/>
    <property type="match status" value="1"/>
</dbReference>
<feature type="chain" id="PRO_5046328226" evidence="10">
    <location>
        <begin position="32"/>
        <end position="942"/>
    </location>
</feature>
<evidence type="ECO:0000313" key="13">
    <source>
        <dbReference type="EMBL" id="TAA47692.1"/>
    </source>
</evidence>
<protein>
    <submittedName>
        <fullName evidence="13">TonB-dependent receptor</fullName>
    </submittedName>
</protein>
<dbReference type="RefSeq" id="WP_130565271.1">
    <property type="nucleotide sequence ID" value="NZ_SHLY01000001.1"/>
</dbReference>
<comment type="similarity">
    <text evidence="8 9">Belongs to the TonB-dependent receptor family.</text>
</comment>
<dbReference type="InterPro" id="IPR037066">
    <property type="entry name" value="Plug_dom_sf"/>
</dbReference>
<dbReference type="InterPro" id="IPR036942">
    <property type="entry name" value="Beta-barrel_TonB_sf"/>
</dbReference>
<dbReference type="InterPro" id="IPR039426">
    <property type="entry name" value="TonB-dep_rcpt-like"/>
</dbReference>
<evidence type="ECO:0000259" key="12">
    <source>
        <dbReference type="Pfam" id="PF07715"/>
    </source>
</evidence>
<dbReference type="Pfam" id="PF07715">
    <property type="entry name" value="Plug"/>
    <property type="match status" value="1"/>
</dbReference>
<proteinExistence type="inferred from homology"/>
<evidence type="ECO:0000256" key="10">
    <source>
        <dbReference type="SAM" id="SignalP"/>
    </source>
</evidence>
<keyword evidence="10" id="KW-0732">Signal</keyword>
<dbReference type="InterPro" id="IPR000531">
    <property type="entry name" value="Beta-barrel_TonB"/>
</dbReference>
<keyword evidence="2 8" id="KW-0813">Transport</keyword>
<organism evidence="13 14">
    <name type="scientific">Corallincola spongiicola</name>
    <dbReference type="NCBI Taxonomy" id="2520508"/>
    <lineage>
        <taxon>Bacteria</taxon>
        <taxon>Pseudomonadati</taxon>
        <taxon>Pseudomonadota</taxon>
        <taxon>Gammaproteobacteria</taxon>
        <taxon>Alteromonadales</taxon>
        <taxon>Psychromonadaceae</taxon>
        <taxon>Corallincola</taxon>
    </lineage>
</organism>
<comment type="subcellular location">
    <subcellularLocation>
        <location evidence="1 8">Cell outer membrane</location>
        <topology evidence="1 8">Multi-pass membrane protein</topology>
    </subcellularLocation>
</comment>